<dbReference type="EMBL" id="JACVVK020000035">
    <property type="protein sequence ID" value="KAK7500829.1"/>
    <property type="molecule type" value="Genomic_DNA"/>
</dbReference>
<organism evidence="1 2">
    <name type="scientific">Batillaria attramentaria</name>
    <dbReference type="NCBI Taxonomy" id="370345"/>
    <lineage>
        <taxon>Eukaryota</taxon>
        <taxon>Metazoa</taxon>
        <taxon>Spiralia</taxon>
        <taxon>Lophotrochozoa</taxon>
        <taxon>Mollusca</taxon>
        <taxon>Gastropoda</taxon>
        <taxon>Caenogastropoda</taxon>
        <taxon>Sorbeoconcha</taxon>
        <taxon>Cerithioidea</taxon>
        <taxon>Batillariidae</taxon>
        <taxon>Batillaria</taxon>
    </lineage>
</organism>
<sequence length="99" mass="10630">MNGHPPHPTTTTQPQASASFITDAKQAGRKLLATVTTLMGTLCLRRNDLQHQKRPPQCNGRQASAHKIVIKIDGLASEMTEASSTLLRKLYPGSVPQGG</sequence>
<name>A0ABD0LP79_9CAEN</name>
<keyword evidence="2" id="KW-1185">Reference proteome</keyword>
<evidence type="ECO:0000313" key="1">
    <source>
        <dbReference type="EMBL" id="KAK7500829.1"/>
    </source>
</evidence>
<gene>
    <name evidence="1" type="ORF">BaRGS_00008073</name>
</gene>
<protein>
    <submittedName>
        <fullName evidence="1">Uncharacterized protein</fullName>
    </submittedName>
</protein>
<comment type="caution">
    <text evidence="1">The sequence shown here is derived from an EMBL/GenBank/DDBJ whole genome shotgun (WGS) entry which is preliminary data.</text>
</comment>
<dbReference type="AlphaFoldDB" id="A0ABD0LP79"/>
<dbReference type="Proteomes" id="UP001519460">
    <property type="component" value="Unassembled WGS sequence"/>
</dbReference>
<accession>A0ABD0LP79</accession>
<proteinExistence type="predicted"/>
<evidence type="ECO:0000313" key="2">
    <source>
        <dbReference type="Proteomes" id="UP001519460"/>
    </source>
</evidence>
<reference evidence="1 2" key="1">
    <citation type="journal article" date="2023" name="Sci. Data">
        <title>Genome assembly of the Korean intertidal mud-creeper Batillaria attramentaria.</title>
        <authorList>
            <person name="Patra A.K."/>
            <person name="Ho P.T."/>
            <person name="Jun S."/>
            <person name="Lee S.J."/>
            <person name="Kim Y."/>
            <person name="Won Y.J."/>
        </authorList>
    </citation>
    <scope>NUCLEOTIDE SEQUENCE [LARGE SCALE GENOMIC DNA]</scope>
    <source>
        <strain evidence="1">Wonlab-2016</strain>
    </source>
</reference>